<accession>A0A7Z8JZR0</accession>
<feature type="domain" description="Bacterial bifunctional deaminase-reductase C-terminal" evidence="4">
    <location>
        <begin position="47"/>
        <end position="232"/>
    </location>
</feature>
<dbReference type="Proteomes" id="UP000308121">
    <property type="component" value="Unassembled WGS sequence"/>
</dbReference>
<proteinExistence type="predicted"/>
<dbReference type="Pfam" id="PF01872">
    <property type="entry name" value="RibD_C"/>
    <property type="match status" value="1"/>
</dbReference>
<sequence length="263" mass="27450">MPRELPPLDVLLPLDRAGARLDPEPGEPALHDLYAHPAPRPGRRAAVRANMIATVDGSAQGPDGRSRSINGPADWRVFRVMRAVADVVLVGAGTARAEGYTPLPVPADLREARAARGQSPDLELALVTGSGELPAGLRGTARPPYVLTVAANPRLAGLRAELGEDRVLVAGDQEVDLDAALDALAARGLTRVLAEGGPRLLTDLVAAGLVDELCLTTSPLLVAGPGLRAVQGPEWLDPQPARPAHLLHHDGMLLGRWVLGTGG</sequence>
<evidence type="ECO:0000256" key="3">
    <source>
        <dbReference type="ARBA" id="ARBA00023002"/>
    </source>
</evidence>
<dbReference type="SUPFAM" id="SSF53597">
    <property type="entry name" value="Dihydrofolate reductase-like"/>
    <property type="match status" value="1"/>
</dbReference>
<gene>
    <name evidence="5" type="ORF">FA014_07705</name>
</gene>
<reference evidence="5 6" key="1">
    <citation type="submission" date="2019-05" db="EMBL/GenBank/DDBJ databases">
        <title>Genome sequence of Cellulomonas hominis strain CS1.</title>
        <authorList>
            <person name="Belmont J."/>
            <person name="Maclea K.S."/>
        </authorList>
    </citation>
    <scope>NUCLEOTIDE SEQUENCE [LARGE SCALE GENOMIC DNA]</scope>
    <source>
        <strain evidence="5 6">CS1</strain>
    </source>
</reference>
<comment type="pathway">
    <text evidence="1">Cofactor biosynthesis; riboflavin biosynthesis.</text>
</comment>
<comment type="caution">
    <text evidence="5">The sequence shown here is derived from an EMBL/GenBank/DDBJ whole genome shotgun (WGS) entry which is preliminary data.</text>
</comment>
<dbReference type="GO" id="GO:0009231">
    <property type="term" value="P:riboflavin biosynthetic process"/>
    <property type="evidence" value="ECO:0007669"/>
    <property type="project" value="InterPro"/>
</dbReference>
<name>A0A7Z8JZR0_9CELL</name>
<evidence type="ECO:0000313" key="6">
    <source>
        <dbReference type="Proteomes" id="UP000308121"/>
    </source>
</evidence>
<dbReference type="OrthoDB" id="5243299at2"/>
<dbReference type="PANTHER" id="PTHR38011">
    <property type="entry name" value="DIHYDROFOLATE REDUCTASE FAMILY PROTEIN (AFU_ORTHOLOGUE AFUA_8G06820)"/>
    <property type="match status" value="1"/>
</dbReference>
<dbReference type="RefSeq" id="WP_154729109.1">
    <property type="nucleotide sequence ID" value="NZ_SZYE01000043.1"/>
</dbReference>
<dbReference type="PANTHER" id="PTHR38011:SF7">
    <property type="entry name" value="2,5-DIAMINO-6-RIBOSYLAMINO-4(3H)-PYRIMIDINONE 5'-PHOSPHATE REDUCTASE"/>
    <property type="match status" value="1"/>
</dbReference>
<dbReference type="InterPro" id="IPR002734">
    <property type="entry name" value="RibDG_C"/>
</dbReference>
<keyword evidence="2" id="KW-0521">NADP</keyword>
<keyword evidence="3" id="KW-0560">Oxidoreductase</keyword>
<dbReference type="InterPro" id="IPR050765">
    <property type="entry name" value="Riboflavin_Biosynth_HTPR"/>
</dbReference>
<dbReference type="InterPro" id="IPR024072">
    <property type="entry name" value="DHFR-like_dom_sf"/>
</dbReference>
<dbReference type="AlphaFoldDB" id="A0A7Z8JZR0"/>
<evidence type="ECO:0000256" key="1">
    <source>
        <dbReference type="ARBA" id="ARBA00005104"/>
    </source>
</evidence>
<dbReference type="GO" id="GO:0008703">
    <property type="term" value="F:5-amino-6-(5-phosphoribosylamino)uracil reductase activity"/>
    <property type="evidence" value="ECO:0007669"/>
    <property type="project" value="InterPro"/>
</dbReference>
<organism evidence="5 6">
    <name type="scientific">Cellulomonas hominis</name>
    <dbReference type="NCBI Taxonomy" id="156981"/>
    <lineage>
        <taxon>Bacteria</taxon>
        <taxon>Bacillati</taxon>
        <taxon>Actinomycetota</taxon>
        <taxon>Actinomycetes</taxon>
        <taxon>Micrococcales</taxon>
        <taxon>Cellulomonadaceae</taxon>
        <taxon>Cellulomonas</taxon>
    </lineage>
</organism>
<evidence type="ECO:0000256" key="2">
    <source>
        <dbReference type="ARBA" id="ARBA00022857"/>
    </source>
</evidence>
<protein>
    <submittedName>
        <fullName evidence="5">Deaminase</fullName>
    </submittedName>
</protein>
<evidence type="ECO:0000313" key="5">
    <source>
        <dbReference type="EMBL" id="TKR24127.1"/>
    </source>
</evidence>
<evidence type="ECO:0000259" key="4">
    <source>
        <dbReference type="Pfam" id="PF01872"/>
    </source>
</evidence>
<dbReference type="Gene3D" id="3.40.430.10">
    <property type="entry name" value="Dihydrofolate Reductase, subunit A"/>
    <property type="match status" value="1"/>
</dbReference>
<dbReference type="EMBL" id="SZYE01000043">
    <property type="protein sequence ID" value="TKR24127.1"/>
    <property type="molecule type" value="Genomic_DNA"/>
</dbReference>